<dbReference type="InterPro" id="IPR005762">
    <property type="entry name" value="MurD"/>
</dbReference>
<comment type="subcellular location">
    <subcellularLocation>
        <location evidence="1 7 8">Cytoplasm</location>
    </subcellularLocation>
</comment>
<accession>A0A0M6YEU8</accession>
<sequence length="458" mass="47918">MIPVDGFKGETVAVLGLGRSGLTAARALQAGGAKVIVWDDGAQGRAAAEAEGFDVRDLTKPGALEGAVTLVTSPGIPHLYPAPHLAIRAAWDAGVAVDNDIGLFFRSLGHDAPRTVCITGSNGKSTTSALLHHVLTSAGRTAHLAGNIGRGVLDLDMPGPDDVVVLELSSYQTELARSLTPDICVFTNLSPDHLDRHGGHGGYFAAKRRLFAEGGPDRAVIGVDEDEGRFLAGQLQEAPVDDRVIRVSTAKLDGPGWNVTAKKGWLAETRKGRQVASVDLRDIAGLPGRHNHQNACAAWGAARALGLSPRDIESGLRSYPGLPHRSQLIAERGGVRFVNDSKATNVDAAAQALQAFTGIRWICGGLQKEGGLDGLKPHLGHVARAYVIGREAAAFALDLGGAVETEICTDMATAVARAAEDAQPGEVVLLAPAAASFDQYDSFEKRGDDFAARIAALD</sequence>
<dbReference type="Pfam" id="PF08245">
    <property type="entry name" value="Mur_ligase_M"/>
    <property type="match status" value="1"/>
</dbReference>
<dbReference type="InterPro" id="IPR013221">
    <property type="entry name" value="Mur_ligase_cen"/>
</dbReference>
<dbReference type="InterPro" id="IPR004101">
    <property type="entry name" value="Mur_ligase_C"/>
</dbReference>
<dbReference type="GO" id="GO:0051301">
    <property type="term" value="P:cell division"/>
    <property type="evidence" value="ECO:0007669"/>
    <property type="project" value="UniProtKB-KW"/>
</dbReference>
<keyword evidence="7 8" id="KW-0133">Cell shape</keyword>
<dbReference type="Pfam" id="PF02875">
    <property type="entry name" value="Mur_ligase_C"/>
    <property type="match status" value="1"/>
</dbReference>
<keyword evidence="7 8" id="KW-0961">Cell wall biogenesis/degradation</keyword>
<evidence type="ECO:0000256" key="6">
    <source>
        <dbReference type="ARBA" id="ARBA00022840"/>
    </source>
</evidence>
<dbReference type="GO" id="GO:0005737">
    <property type="term" value="C:cytoplasm"/>
    <property type="evidence" value="ECO:0007669"/>
    <property type="project" value="UniProtKB-SubCell"/>
</dbReference>
<dbReference type="GO" id="GO:0009252">
    <property type="term" value="P:peptidoglycan biosynthetic process"/>
    <property type="evidence" value="ECO:0007669"/>
    <property type="project" value="UniProtKB-UniRule"/>
</dbReference>
<dbReference type="EMBL" id="CXSU01000005">
    <property type="protein sequence ID" value="CTQ48858.1"/>
    <property type="molecule type" value="Genomic_DNA"/>
</dbReference>
<comment type="function">
    <text evidence="7 8">Cell wall formation. Catalyzes the addition of glutamate to the nucleotide precursor UDP-N-acetylmuramoyl-L-alanine (UMA).</text>
</comment>
<gene>
    <name evidence="7 11" type="primary">murD</name>
    <name evidence="11" type="ORF">JDO7802_00866</name>
</gene>
<keyword evidence="12" id="KW-1185">Reference proteome</keyword>
<evidence type="ECO:0000256" key="1">
    <source>
        <dbReference type="ARBA" id="ARBA00004496"/>
    </source>
</evidence>
<evidence type="ECO:0000256" key="8">
    <source>
        <dbReference type="RuleBase" id="RU003664"/>
    </source>
</evidence>
<feature type="domain" description="Mur ligase C-terminal" evidence="9">
    <location>
        <begin position="324"/>
        <end position="433"/>
    </location>
</feature>
<evidence type="ECO:0000259" key="10">
    <source>
        <dbReference type="Pfam" id="PF08245"/>
    </source>
</evidence>
<evidence type="ECO:0000313" key="11">
    <source>
        <dbReference type="EMBL" id="CTQ48858.1"/>
    </source>
</evidence>
<comment type="similarity">
    <text evidence="7">Belongs to the MurCDEF family.</text>
</comment>
<evidence type="ECO:0000256" key="7">
    <source>
        <dbReference type="HAMAP-Rule" id="MF_00639"/>
    </source>
</evidence>
<dbReference type="GO" id="GO:0071555">
    <property type="term" value="P:cell wall organization"/>
    <property type="evidence" value="ECO:0007669"/>
    <property type="project" value="UniProtKB-KW"/>
</dbReference>
<dbReference type="Gene3D" id="3.40.50.720">
    <property type="entry name" value="NAD(P)-binding Rossmann-like Domain"/>
    <property type="match status" value="1"/>
</dbReference>
<dbReference type="RefSeq" id="WP_055082869.1">
    <property type="nucleotide sequence ID" value="NZ_CXSU01000005.1"/>
</dbReference>
<evidence type="ECO:0000313" key="12">
    <source>
        <dbReference type="Proteomes" id="UP000049222"/>
    </source>
</evidence>
<dbReference type="InterPro" id="IPR036565">
    <property type="entry name" value="Mur-like_cat_sf"/>
</dbReference>
<dbReference type="Gene3D" id="3.40.1190.10">
    <property type="entry name" value="Mur-like, catalytic domain"/>
    <property type="match status" value="1"/>
</dbReference>
<feature type="binding site" evidence="7">
    <location>
        <begin position="120"/>
        <end position="126"/>
    </location>
    <ligand>
        <name>ATP</name>
        <dbReference type="ChEBI" id="CHEBI:30616"/>
    </ligand>
</feature>
<reference evidence="11 12" key="1">
    <citation type="submission" date="2015-07" db="EMBL/GenBank/DDBJ databases">
        <authorList>
            <person name="Noorani M."/>
        </authorList>
    </citation>
    <scope>NUCLEOTIDE SEQUENCE [LARGE SCALE GENOMIC DNA]</scope>
    <source>
        <strain evidence="11 12">CECT 7802</strain>
    </source>
</reference>
<name>A0A0M6YEU8_9RHOB</name>
<dbReference type="Gene3D" id="3.90.190.20">
    <property type="entry name" value="Mur ligase, C-terminal domain"/>
    <property type="match status" value="1"/>
</dbReference>
<dbReference type="Proteomes" id="UP000049222">
    <property type="component" value="Unassembled WGS sequence"/>
</dbReference>
<proteinExistence type="inferred from homology"/>
<dbReference type="HAMAP" id="MF_00639">
    <property type="entry name" value="MurD"/>
    <property type="match status" value="1"/>
</dbReference>
<keyword evidence="6 7" id="KW-0067">ATP-binding</keyword>
<feature type="domain" description="Mur ligase central" evidence="10">
    <location>
        <begin position="118"/>
        <end position="302"/>
    </location>
</feature>
<dbReference type="EC" id="6.3.2.9" evidence="7 8"/>
<keyword evidence="3 7" id="KW-0963">Cytoplasm</keyword>
<dbReference type="AlphaFoldDB" id="A0A0M6YEU8"/>
<organism evidence="11 12">
    <name type="scientific">Jannaschia donghaensis</name>
    <dbReference type="NCBI Taxonomy" id="420998"/>
    <lineage>
        <taxon>Bacteria</taxon>
        <taxon>Pseudomonadati</taxon>
        <taxon>Pseudomonadota</taxon>
        <taxon>Alphaproteobacteria</taxon>
        <taxon>Rhodobacterales</taxon>
        <taxon>Roseobacteraceae</taxon>
        <taxon>Jannaschia</taxon>
    </lineage>
</organism>
<keyword evidence="7 8" id="KW-0131">Cell cycle</keyword>
<dbReference type="UniPathway" id="UPA00219"/>
<evidence type="ECO:0000256" key="5">
    <source>
        <dbReference type="ARBA" id="ARBA00022741"/>
    </source>
</evidence>
<keyword evidence="5 7" id="KW-0547">Nucleotide-binding</keyword>
<dbReference type="GO" id="GO:0008764">
    <property type="term" value="F:UDP-N-acetylmuramoylalanine-D-glutamate ligase activity"/>
    <property type="evidence" value="ECO:0007669"/>
    <property type="project" value="UniProtKB-UniRule"/>
</dbReference>
<dbReference type="OrthoDB" id="9809796at2"/>
<dbReference type="InterPro" id="IPR036615">
    <property type="entry name" value="Mur_ligase_C_dom_sf"/>
</dbReference>
<dbReference type="PANTHER" id="PTHR43692">
    <property type="entry name" value="UDP-N-ACETYLMURAMOYLALANINE--D-GLUTAMATE LIGASE"/>
    <property type="match status" value="1"/>
</dbReference>
<dbReference type="GO" id="GO:0005524">
    <property type="term" value="F:ATP binding"/>
    <property type="evidence" value="ECO:0007669"/>
    <property type="project" value="UniProtKB-UniRule"/>
</dbReference>
<dbReference type="PANTHER" id="PTHR43692:SF1">
    <property type="entry name" value="UDP-N-ACETYLMURAMOYLALANINE--D-GLUTAMATE LIGASE"/>
    <property type="match status" value="1"/>
</dbReference>
<evidence type="ECO:0000256" key="3">
    <source>
        <dbReference type="ARBA" id="ARBA00022490"/>
    </source>
</evidence>
<evidence type="ECO:0000259" key="9">
    <source>
        <dbReference type="Pfam" id="PF02875"/>
    </source>
</evidence>
<dbReference type="NCBIfam" id="TIGR01087">
    <property type="entry name" value="murD"/>
    <property type="match status" value="1"/>
</dbReference>
<dbReference type="SUPFAM" id="SSF51984">
    <property type="entry name" value="MurCD N-terminal domain"/>
    <property type="match status" value="1"/>
</dbReference>
<dbReference type="SUPFAM" id="SSF53244">
    <property type="entry name" value="MurD-like peptide ligases, peptide-binding domain"/>
    <property type="match status" value="1"/>
</dbReference>
<dbReference type="GO" id="GO:0008360">
    <property type="term" value="P:regulation of cell shape"/>
    <property type="evidence" value="ECO:0007669"/>
    <property type="project" value="UniProtKB-KW"/>
</dbReference>
<dbReference type="STRING" id="420998.JDO7802_00866"/>
<keyword evidence="7 8" id="KW-0573">Peptidoglycan synthesis</keyword>
<comment type="catalytic activity">
    <reaction evidence="7 8">
        <text>UDP-N-acetyl-alpha-D-muramoyl-L-alanine + D-glutamate + ATP = UDP-N-acetyl-alpha-D-muramoyl-L-alanyl-D-glutamate + ADP + phosphate + H(+)</text>
        <dbReference type="Rhea" id="RHEA:16429"/>
        <dbReference type="ChEBI" id="CHEBI:15378"/>
        <dbReference type="ChEBI" id="CHEBI:29986"/>
        <dbReference type="ChEBI" id="CHEBI:30616"/>
        <dbReference type="ChEBI" id="CHEBI:43474"/>
        <dbReference type="ChEBI" id="CHEBI:83898"/>
        <dbReference type="ChEBI" id="CHEBI:83900"/>
        <dbReference type="ChEBI" id="CHEBI:456216"/>
        <dbReference type="EC" id="6.3.2.9"/>
    </reaction>
</comment>
<protein>
    <recommendedName>
        <fullName evidence="7 8">UDP-N-acetylmuramoylalanine--D-glutamate ligase</fullName>
        <ecNumber evidence="7 8">6.3.2.9</ecNumber>
    </recommendedName>
    <alternativeName>
        <fullName evidence="7">D-glutamic acid-adding enzyme</fullName>
    </alternativeName>
    <alternativeName>
        <fullName evidence="7">UDP-N-acetylmuramoyl-L-alanyl-D-glutamate synthetase</fullName>
    </alternativeName>
</protein>
<evidence type="ECO:0000256" key="4">
    <source>
        <dbReference type="ARBA" id="ARBA00022598"/>
    </source>
</evidence>
<evidence type="ECO:0000256" key="2">
    <source>
        <dbReference type="ARBA" id="ARBA00004752"/>
    </source>
</evidence>
<keyword evidence="7 8" id="KW-0132">Cell division</keyword>
<keyword evidence="4 7" id="KW-0436">Ligase</keyword>
<dbReference type="SUPFAM" id="SSF53623">
    <property type="entry name" value="MurD-like peptide ligases, catalytic domain"/>
    <property type="match status" value="1"/>
</dbReference>
<comment type="pathway">
    <text evidence="2 7 8">Cell wall biogenesis; peptidoglycan biosynthesis.</text>
</comment>